<gene>
    <name evidence="4" type="primary">gldG</name>
    <name evidence="4" type="ORF">DVK85_09245</name>
</gene>
<evidence type="ECO:0000256" key="1">
    <source>
        <dbReference type="SAM" id="Phobius"/>
    </source>
</evidence>
<dbReference type="Proteomes" id="UP000253951">
    <property type="component" value="Chromosome"/>
</dbReference>
<dbReference type="NCBIfam" id="TIGR03521">
    <property type="entry name" value="GldG"/>
    <property type="match status" value="1"/>
</dbReference>
<evidence type="ECO:0000259" key="3">
    <source>
        <dbReference type="Pfam" id="PF23357"/>
    </source>
</evidence>
<feature type="transmembrane region" description="Helical" evidence="1">
    <location>
        <begin position="540"/>
        <end position="560"/>
    </location>
</feature>
<dbReference type="InterPro" id="IPR029062">
    <property type="entry name" value="Class_I_gatase-like"/>
</dbReference>
<dbReference type="InterPro" id="IPR019196">
    <property type="entry name" value="ABC_transp_unknown"/>
</dbReference>
<accession>A0A345HFB1</accession>
<sequence>MKTVKKKSIKQLAITAIVLLVLNFSGSYIFERFDLTHDKRYTLSPTTLSLIESVEEPLYIDVFLEGEFPSEFKRLQDETRQLLDEFHAYNPNIIFQFVNPLEDENSNEQVIQEFYQNGLTPVSVTVDDKSKQTQEMVFPWAVASYADKGAKIQLLKNQMGATTAEKVVSSVQHLEYVFADALNKVTKAKEKKIAIIKGNGEMPDLLMADFLQQLGESYHIGRFTLDSVAVNPQKTMANLKAYDLAIIAKPTERFTEEEKEVLDQYIVNGGKTLWMVDAVQIDMDSLHNETAATLAFPRDLNLDDMFFKYGFRLKPDIIKDEQATPIQLATGAEGSGTQYQQYLWRYSPFVYPDPTVYKGADHPIVKNLGGIKFEFANPIDTIKNGINKKVLLATSQYSKPIGTPIEVQLSMVAEQTSPQDYEGFGFIPVSVLLEGKFHSMYENRIVPFKDDTYKTTGNEGKMIIISDGDIVKNQLDKNYQPLELGYDKWTKNRYDNKEFLMNCVNYLLDDNGLINIRSKDVTLPMLDKEKVYKNYTTAQFITVGLPILILAIFGLLFTYLRKRKYAK</sequence>
<dbReference type="KEGG" id="fat:DVK85_09245"/>
<dbReference type="SUPFAM" id="SSF52317">
    <property type="entry name" value="Class I glutamine amidotransferase-like"/>
    <property type="match status" value="1"/>
</dbReference>
<name>A0A345HFB1_9FLAO</name>
<keyword evidence="1" id="KW-1133">Transmembrane helix</keyword>
<protein>
    <submittedName>
        <fullName evidence="4">Gliding motility-associated ABC transporter substrate-binding protein GldG</fullName>
    </submittedName>
</protein>
<reference evidence="4 5" key="1">
    <citation type="submission" date="2018-07" db="EMBL/GenBank/DDBJ databases">
        <title>Complete genome sequence of Flavobacterium arcticum type strain SM1502T.</title>
        <authorList>
            <person name="Li Y."/>
            <person name="Li D.-D."/>
        </authorList>
    </citation>
    <scope>NUCLEOTIDE SEQUENCE [LARGE SCALE GENOMIC DNA]</scope>
    <source>
        <strain evidence="4 5">SM1502</strain>
    </source>
</reference>
<evidence type="ECO:0000313" key="4">
    <source>
        <dbReference type="EMBL" id="AXG75271.1"/>
    </source>
</evidence>
<dbReference type="InterPro" id="IPR019863">
    <property type="entry name" value="Motility-assoc_ABC-rel_GldG"/>
</dbReference>
<keyword evidence="1" id="KW-0812">Transmembrane</keyword>
<dbReference type="Pfam" id="PF23357">
    <property type="entry name" value="DUF7088"/>
    <property type="match status" value="1"/>
</dbReference>
<dbReference type="RefSeq" id="WP_114679028.1">
    <property type="nucleotide sequence ID" value="NZ_CP031188.1"/>
</dbReference>
<feature type="domain" description="DUF7088" evidence="3">
    <location>
        <begin position="38"/>
        <end position="144"/>
    </location>
</feature>
<keyword evidence="1" id="KW-0472">Membrane</keyword>
<dbReference type="InterPro" id="IPR055396">
    <property type="entry name" value="DUF7088"/>
</dbReference>
<keyword evidence="5" id="KW-1185">Reference proteome</keyword>
<dbReference type="OrthoDB" id="9777219at2"/>
<evidence type="ECO:0000259" key="2">
    <source>
        <dbReference type="Pfam" id="PF09822"/>
    </source>
</evidence>
<dbReference type="Pfam" id="PF09822">
    <property type="entry name" value="ABC_transp_aux"/>
    <property type="match status" value="1"/>
</dbReference>
<proteinExistence type="predicted"/>
<dbReference type="AlphaFoldDB" id="A0A345HFB1"/>
<feature type="domain" description="ABC-type uncharacterised transport system" evidence="2">
    <location>
        <begin position="191"/>
        <end position="503"/>
    </location>
</feature>
<organism evidence="4 5">
    <name type="scientific">Flavobacterium arcticum</name>
    <dbReference type="NCBI Taxonomy" id="1784713"/>
    <lineage>
        <taxon>Bacteria</taxon>
        <taxon>Pseudomonadati</taxon>
        <taxon>Bacteroidota</taxon>
        <taxon>Flavobacteriia</taxon>
        <taxon>Flavobacteriales</taxon>
        <taxon>Flavobacteriaceae</taxon>
        <taxon>Flavobacterium</taxon>
    </lineage>
</organism>
<dbReference type="EMBL" id="CP031188">
    <property type="protein sequence ID" value="AXG75271.1"/>
    <property type="molecule type" value="Genomic_DNA"/>
</dbReference>
<evidence type="ECO:0000313" key="5">
    <source>
        <dbReference type="Proteomes" id="UP000253951"/>
    </source>
</evidence>